<dbReference type="RefSeq" id="WP_246903855.1">
    <property type="nucleotide sequence ID" value="NZ_JALJRB010000004.1"/>
</dbReference>
<dbReference type="InterPro" id="IPR001623">
    <property type="entry name" value="DnaJ_domain"/>
</dbReference>
<dbReference type="AlphaFoldDB" id="A0AA41R1K7"/>
<feature type="domain" description="J" evidence="1">
    <location>
        <begin position="271"/>
        <end position="330"/>
    </location>
</feature>
<evidence type="ECO:0000259" key="1">
    <source>
        <dbReference type="PROSITE" id="PS50076"/>
    </source>
</evidence>
<keyword evidence="3" id="KW-1185">Reference proteome</keyword>
<dbReference type="EMBL" id="JALJRB010000004">
    <property type="protein sequence ID" value="MCJ8500088.1"/>
    <property type="molecule type" value="Genomic_DNA"/>
</dbReference>
<dbReference type="InterPro" id="IPR036869">
    <property type="entry name" value="J_dom_sf"/>
</dbReference>
<gene>
    <name evidence="2" type="ORF">MRX98_05840</name>
</gene>
<evidence type="ECO:0000313" key="2">
    <source>
        <dbReference type="EMBL" id="MCJ8500088.1"/>
    </source>
</evidence>
<dbReference type="PROSITE" id="PS50076">
    <property type="entry name" value="DNAJ_2"/>
    <property type="match status" value="1"/>
</dbReference>
<comment type="caution">
    <text evidence="2">The sequence shown here is derived from an EMBL/GenBank/DDBJ whole genome shotgun (WGS) entry which is preliminary data.</text>
</comment>
<protein>
    <recommendedName>
        <fullName evidence="1">J domain-containing protein</fullName>
    </recommendedName>
</protein>
<dbReference type="CDD" id="cd06257">
    <property type="entry name" value="DnaJ"/>
    <property type="match status" value="1"/>
</dbReference>
<dbReference type="Gene3D" id="1.10.287.110">
    <property type="entry name" value="DnaJ domain"/>
    <property type="match status" value="1"/>
</dbReference>
<organism evidence="2 3">
    <name type="scientific">Desulfatitalea alkaliphila</name>
    <dbReference type="NCBI Taxonomy" id="2929485"/>
    <lineage>
        <taxon>Bacteria</taxon>
        <taxon>Pseudomonadati</taxon>
        <taxon>Thermodesulfobacteriota</taxon>
        <taxon>Desulfobacteria</taxon>
        <taxon>Desulfobacterales</taxon>
        <taxon>Desulfosarcinaceae</taxon>
        <taxon>Desulfatitalea</taxon>
    </lineage>
</organism>
<evidence type="ECO:0000313" key="3">
    <source>
        <dbReference type="Proteomes" id="UP001165427"/>
    </source>
</evidence>
<accession>A0AA41R1K7</accession>
<dbReference type="SUPFAM" id="SSF46565">
    <property type="entry name" value="Chaperone J-domain"/>
    <property type="match status" value="1"/>
</dbReference>
<reference evidence="2" key="1">
    <citation type="submission" date="2022-04" db="EMBL/GenBank/DDBJ databases">
        <title>Desulfatitalea alkaliphila sp. nov., a novel anaerobic sulfate-reducing bacterium isolated from terrestrial mud volcano, Taman Peninsula, Russia.</title>
        <authorList>
            <person name="Khomyakova M.A."/>
            <person name="Merkel A.Y."/>
            <person name="Slobodkin A.I."/>
        </authorList>
    </citation>
    <scope>NUCLEOTIDE SEQUENCE</scope>
    <source>
        <strain evidence="2">M08but</strain>
    </source>
</reference>
<name>A0AA41R1K7_9BACT</name>
<sequence length="330" mass="39283">MYLARVYDGGRLHYVIRQSYPADGRLRSRDLFDLGPDPAAFIVYVGGRGYYYAEPLLSALAEADAAADPDALDRLLFEFLDPEIQRVIAGFDRRRRRTAHRSLAMDGDAMPPPHLFDRRRYHYLRFGHSEQRHIGRVPESVFHPLYAKSRDELEQYFWAEERRLRLHEKAAYVNTIFELRRFVPDPASDRTLLEQMDRYFVSRLCRLDADERFWTDLPHPGRLRDYLVRYAILYFDLDPPRQSPWQAYVEDFINRHRTYHPPAKVRIKLEEAGHLFGLPWKTLKKLDQRSLTRLYHRLALKHHPDQGGDPELFRRLTDYYKVLLKRGKRG</sequence>
<dbReference type="Proteomes" id="UP001165427">
    <property type="component" value="Unassembled WGS sequence"/>
</dbReference>
<proteinExistence type="predicted"/>